<comment type="similarity">
    <text evidence="1 5">Belongs to the FGGY kinase family.</text>
</comment>
<dbReference type="EMBL" id="CP026923">
    <property type="protein sequence ID" value="AVG24201.1"/>
    <property type="molecule type" value="Genomic_DNA"/>
</dbReference>
<dbReference type="Pfam" id="PF02782">
    <property type="entry name" value="FGGY_C"/>
    <property type="match status" value="1"/>
</dbReference>
<accession>A0A2L2BRB1</accession>
<dbReference type="InterPro" id="IPR018483">
    <property type="entry name" value="Carb_kinase_FGGY_CS"/>
</dbReference>
<dbReference type="InterPro" id="IPR000577">
    <property type="entry name" value="Carb_kinase_FGGY"/>
</dbReference>
<sequence>MSPTKSYLGVDVGTFETKGVLVDDAGTVLAMATRGHGISTPADGHVEQDADLVWWAEVAAVCRDLMASDGAKNTVVQAMAVSAIGPCVLPIDENLRPLRPGILYGVDTRANEEIELLRDRLGDEEISRRSGNSLTSQSAGPKIMWISRNEPEVAAKTRWYVTSQSYLVAKLTGEVTMDHGTAGYFHPLYDLGAQQWDVAGCEDFVELAQLPRVTWATEIAGTVTPEASVETGVPEGVPVLVGTTDSPAEAVGAGVVAAGDIMMQYGSAGYMINVLAAPQPSADLWAAPFVFPGTFVAAAGTATAGTITRWVADLLDLDSTQGDAAMFSALIELAQQSPPGARGLLMLPHFSGERTPLQDPLARGVIHGLTLGHTRADVARAAIEGIAHSLSHAFLSFDDAGLPTGTITAIGGGTKNSILLASVSAVTGKDQVSIESVGAAFGDAVLAAYASGRFSSPQECMEWIRVKARQEPDPAISAVLVADHADYRELYEATRQLSHRRAVRG</sequence>
<dbReference type="Proteomes" id="UP000243077">
    <property type="component" value="Chromosome"/>
</dbReference>
<keyword evidence="3 5" id="KW-0808">Transferase</keyword>
<feature type="domain" description="Carbohydrate kinase FGGY N-terminal" evidence="6">
    <location>
        <begin position="7"/>
        <end position="252"/>
    </location>
</feature>
<dbReference type="InterPro" id="IPR018485">
    <property type="entry name" value="FGGY_C"/>
</dbReference>
<dbReference type="KEGG" id="psai:C3B54_111251"/>
<evidence type="ECO:0000259" key="6">
    <source>
        <dbReference type="Pfam" id="PF00370"/>
    </source>
</evidence>
<name>A0A2L2BRB1_9MICO</name>
<evidence type="ECO:0000256" key="3">
    <source>
        <dbReference type="ARBA" id="ARBA00022679"/>
    </source>
</evidence>
<feature type="domain" description="Carbohydrate kinase FGGY C-terminal" evidence="7">
    <location>
        <begin position="271"/>
        <end position="450"/>
    </location>
</feature>
<dbReference type="PANTHER" id="PTHR43095:SF5">
    <property type="entry name" value="XYLULOSE KINASE"/>
    <property type="match status" value="1"/>
</dbReference>
<evidence type="ECO:0000256" key="5">
    <source>
        <dbReference type="RuleBase" id="RU003733"/>
    </source>
</evidence>
<dbReference type="InterPro" id="IPR043129">
    <property type="entry name" value="ATPase_NBD"/>
</dbReference>
<dbReference type="Pfam" id="PF00370">
    <property type="entry name" value="FGGY_N"/>
    <property type="match status" value="1"/>
</dbReference>
<keyword evidence="2" id="KW-0859">Xylose metabolism</keyword>
<dbReference type="PIRSF" id="PIRSF000538">
    <property type="entry name" value="GlpK"/>
    <property type="match status" value="1"/>
</dbReference>
<dbReference type="AlphaFoldDB" id="A0A2L2BRB1"/>
<dbReference type="RefSeq" id="WP_104913714.1">
    <property type="nucleotide sequence ID" value="NZ_CP026923.1"/>
</dbReference>
<reference evidence="8 9" key="1">
    <citation type="submission" date="2018-02" db="EMBL/GenBank/DDBJ databases">
        <title>Complete genome of the streamlined marine actinobacterium Pontimonas salivibrio CL-TW6 adapted to coastal planktonic lifestype.</title>
        <authorList>
            <person name="Cho B.C."/>
            <person name="Hardies S.C."/>
            <person name="Jang G.I."/>
            <person name="Hwang C.Y."/>
        </authorList>
    </citation>
    <scope>NUCLEOTIDE SEQUENCE [LARGE SCALE GENOMIC DNA]</scope>
    <source>
        <strain evidence="8 9">CL-TW6</strain>
    </source>
</reference>
<keyword evidence="4 5" id="KW-0418">Kinase</keyword>
<dbReference type="InterPro" id="IPR018484">
    <property type="entry name" value="FGGY_N"/>
</dbReference>
<dbReference type="InterPro" id="IPR050406">
    <property type="entry name" value="FGGY_Carb_Kinase"/>
</dbReference>
<keyword evidence="2" id="KW-0119">Carbohydrate metabolism</keyword>
<dbReference type="GO" id="GO:0016773">
    <property type="term" value="F:phosphotransferase activity, alcohol group as acceptor"/>
    <property type="evidence" value="ECO:0007669"/>
    <property type="project" value="InterPro"/>
</dbReference>
<evidence type="ECO:0000256" key="1">
    <source>
        <dbReference type="ARBA" id="ARBA00009156"/>
    </source>
</evidence>
<dbReference type="GO" id="GO:0016301">
    <property type="term" value="F:kinase activity"/>
    <property type="evidence" value="ECO:0007669"/>
    <property type="project" value="UniProtKB-KW"/>
</dbReference>
<evidence type="ECO:0000259" key="7">
    <source>
        <dbReference type="Pfam" id="PF02782"/>
    </source>
</evidence>
<evidence type="ECO:0000256" key="4">
    <source>
        <dbReference type="ARBA" id="ARBA00022777"/>
    </source>
</evidence>
<evidence type="ECO:0000313" key="9">
    <source>
        <dbReference type="Proteomes" id="UP000243077"/>
    </source>
</evidence>
<dbReference type="OrthoDB" id="9782710at2"/>
<dbReference type="GO" id="GO:0042732">
    <property type="term" value="P:D-xylose metabolic process"/>
    <property type="evidence" value="ECO:0007669"/>
    <property type="project" value="UniProtKB-KW"/>
</dbReference>
<dbReference type="Gene3D" id="3.30.420.40">
    <property type="match status" value="2"/>
</dbReference>
<dbReference type="PANTHER" id="PTHR43095">
    <property type="entry name" value="SUGAR KINASE"/>
    <property type="match status" value="1"/>
</dbReference>
<organism evidence="8 9">
    <name type="scientific">Pontimonas salivibrio</name>
    <dbReference type="NCBI Taxonomy" id="1159327"/>
    <lineage>
        <taxon>Bacteria</taxon>
        <taxon>Bacillati</taxon>
        <taxon>Actinomycetota</taxon>
        <taxon>Actinomycetes</taxon>
        <taxon>Micrococcales</taxon>
        <taxon>Microbacteriaceae</taxon>
        <taxon>Pontimonas</taxon>
    </lineage>
</organism>
<gene>
    <name evidence="8" type="ORF">C3B54_111251</name>
</gene>
<dbReference type="SUPFAM" id="SSF53067">
    <property type="entry name" value="Actin-like ATPase domain"/>
    <property type="match status" value="2"/>
</dbReference>
<evidence type="ECO:0000256" key="2">
    <source>
        <dbReference type="ARBA" id="ARBA00022629"/>
    </source>
</evidence>
<keyword evidence="9" id="KW-1185">Reference proteome</keyword>
<dbReference type="CDD" id="cd07804">
    <property type="entry name" value="ASKHA_NBD_FGGY_RrXK-like"/>
    <property type="match status" value="1"/>
</dbReference>
<evidence type="ECO:0000313" key="8">
    <source>
        <dbReference type="EMBL" id="AVG24201.1"/>
    </source>
</evidence>
<protein>
    <submittedName>
        <fullName evidence="8">Xylulokinase</fullName>
    </submittedName>
</protein>
<dbReference type="PROSITE" id="PS00445">
    <property type="entry name" value="FGGY_KINASES_2"/>
    <property type="match status" value="1"/>
</dbReference>
<proteinExistence type="inferred from homology"/>